<gene>
    <name evidence="2" type="ORF">MYCGRDRAFT_96981</name>
</gene>
<evidence type="ECO:0000313" key="2">
    <source>
        <dbReference type="EMBL" id="EGP82877.1"/>
    </source>
</evidence>
<dbReference type="InParanoid" id="F9XNI4"/>
<protein>
    <submittedName>
        <fullName evidence="2">Uncharacterized protein</fullName>
    </submittedName>
</protein>
<feature type="transmembrane region" description="Helical" evidence="1">
    <location>
        <begin position="12"/>
        <end position="29"/>
    </location>
</feature>
<proteinExistence type="predicted"/>
<dbReference type="AlphaFoldDB" id="F9XNI4"/>
<reference evidence="2 3" key="1">
    <citation type="journal article" date="2011" name="PLoS Genet.">
        <title>Finished genome of the fungal wheat pathogen Mycosphaerella graminicola reveals dispensome structure, chromosome plasticity, and stealth pathogenesis.</title>
        <authorList>
            <person name="Goodwin S.B."/>
            <person name="Ben M'barek S."/>
            <person name="Dhillon B."/>
            <person name="Wittenberg A.H.J."/>
            <person name="Crane C.F."/>
            <person name="Hane J.K."/>
            <person name="Foster A.J."/>
            <person name="Van der Lee T.A.J."/>
            <person name="Grimwood J."/>
            <person name="Aerts A."/>
            <person name="Antoniw J."/>
            <person name="Bailey A."/>
            <person name="Bluhm B."/>
            <person name="Bowler J."/>
            <person name="Bristow J."/>
            <person name="van der Burgt A."/>
            <person name="Canto-Canche B."/>
            <person name="Churchill A.C.L."/>
            <person name="Conde-Ferraez L."/>
            <person name="Cools H.J."/>
            <person name="Coutinho P.M."/>
            <person name="Csukai M."/>
            <person name="Dehal P."/>
            <person name="De Wit P."/>
            <person name="Donzelli B."/>
            <person name="van de Geest H.C."/>
            <person name="van Ham R.C.H.J."/>
            <person name="Hammond-Kosack K.E."/>
            <person name="Henrissat B."/>
            <person name="Kilian A."/>
            <person name="Kobayashi A.K."/>
            <person name="Koopmann E."/>
            <person name="Kourmpetis Y."/>
            <person name="Kuzniar A."/>
            <person name="Lindquist E."/>
            <person name="Lombard V."/>
            <person name="Maliepaard C."/>
            <person name="Martins N."/>
            <person name="Mehrabi R."/>
            <person name="Nap J.P.H."/>
            <person name="Ponomarenko A."/>
            <person name="Rudd J.J."/>
            <person name="Salamov A."/>
            <person name="Schmutz J."/>
            <person name="Schouten H.J."/>
            <person name="Shapiro H."/>
            <person name="Stergiopoulos I."/>
            <person name="Torriani S.F.F."/>
            <person name="Tu H."/>
            <person name="de Vries R.P."/>
            <person name="Waalwijk C."/>
            <person name="Ware S.B."/>
            <person name="Wiebenga A."/>
            <person name="Zwiers L.-H."/>
            <person name="Oliver R.P."/>
            <person name="Grigoriev I.V."/>
            <person name="Kema G.H.J."/>
        </authorList>
    </citation>
    <scope>NUCLEOTIDE SEQUENCE [LARGE SCALE GENOMIC DNA]</scope>
    <source>
        <strain evidence="3">CBS 115943 / IPO323</strain>
    </source>
</reference>
<keyword evidence="3" id="KW-1185">Reference proteome</keyword>
<keyword evidence="1" id="KW-0472">Membrane</keyword>
<sequence>MRPDPGTLTHTGLCYILSTAVALGIGVAARDDPHLYCLCQYGYHDYASAESGITQKVCGEYDPPGTVEYFKDSPDAGVPYCKAADGYFHTCDSFLKQCNAQGAGGGCNCWVSTRVQLGRF</sequence>
<evidence type="ECO:0000256" key="1">
    <source>
        <dbReference type="SAM" id="Phobius"/>
    </source>
</evidence>
<dbReference type="GeneID" id="13401765"/>
<name>F9XNI4_ZYMTI</name>
<keyword evidence="1" id="KW-0812">Transmembrane</keyword>
<accession>F9XNI4</accession>
<keyword evidence="1" id="KW-1133">Transmembrane helix</keyword>
<evidence type="ECO:0000313" key="3">
    <source>
        <dbReference type="Proteomes" id="UP000008062"/>
    </source>
</evidence>
<dbReference type="Proteomes" id="UP000008062">
    <property type="component" value="Chromosome 12"/>
</dbReference>
<organism evidence="2 3">
    <name type="scientific">Zymoseptoria tritici (strain CBS 115943 / IPO323)</name>
    <name type="common">Speckled leaf blotch fungus</name>
    <name type="synonym">Septoria tritici</name>
    <dbReference type="NCBI Taxonomy" id="336722"/>
    <lineage>
        <taxon>Eukaryota</taxon>
        <taxon>Fungi</taxon>
        <taxon>Dikarya</taxon>
        <taxon>Ascomycota</taxon>
        <taxon>Pezizomycotina</taxon>
        <taxon>Dothideomycetes</taxon>
        <taxon>Dothideomycetidae</taxon>
        <taxon>Mycosphaerellales</taxon>
        <taxon>Mycosphaerellaceae</taxon>
        <taxon>Zymoseptoria</taxon>
    </lineage>
</organism>
<dbReference type="EMBL" id="CM001207">
    <property type="protein sequence ID" value="EGP82877.1"/>
    <property type="molecule type" value="Genomic_DNA"/>
</dbReference>
<dbReference type="KEGG" id="ztr:MYCGRDRAFT_96981"/>
<dbReference type="RefSeq" id="XP_003847901.1">
    <property type="nucleotide sequence ID" value="XM_003847853.1"/>
</dbReference>
<dbReference type="HOGENOM" id="CLU_2051502_0_0_1"/>